<feature type="compositionally biased region" description="Basic and acidic residues" evidence="1">
    <location>
        <begin position="1"/>
        <end position="20"/>
    </location>
</feature>
<feature type="region of interest" description="Disordered" evidence="1">
    <location>
        <begin position="1"/>
        <end position="23"/>
    </location>
</feature>
<accession>A0A9W7TX27</accession>
<gene>
    <name evidence="2" type="ORF">IRJ41_021530</name>
</gene>
<dbReference type="Proteomes" id="UP001059041">
    <property type="component" value="Linkage Group LG11"/>
</dbReference>
<name>A0A9W7TX27_TRIRA</name>
<reference evidence="2" key="1">
    <citation type="submission" date="2021-02" db="EMBL/GenBank/DDBJ databases">
        <title>Comparative genomics reveals that relaxation of natural selection precedes convergent phenotypic evolution of cavefish.</title>
        <authorList>
            <person name="Peng Z."/>
        </authorList>
    </citation>
    <scope>NUCLEOTIDE SEQUENCE</scope>
    <source>
        <tissue evidence="2">Muscle</tissue>
    </source>
</reference>
<keyword evidence="3" id="KW-1185">Reference proteome</keyword>
<dbReference type="EMBL" id="JAFHDT010000011">
    <property type="protein sequence ID" value="KAI7804052.1"/>
    <property type="molecule type" value="Genomic_DNA"/>
</dbReference>
<sequence length="119" mass="13717">MKMLGKHRESARSWKREQKDSLQTTEKISFCSVHLLGGNHCGLSHPTERRFYSLLEERTAEMLLKESREEPMNSLLDSTQQKKVSVLSCSSSHLSSLSCFWEHSKTRQQAAVWSSRMSN</sequence>
<dbReference type="AlphaFoldDB" id="A0A9W7TX27"/>
<evidence type="ECO:0000313" key="3">
    <source>
        <dbReference type="Proteomes" id="UP001059041"/>
    </source>
</evidence>
<comment type="caution">
    <text evidence="2">The sequence shown here is derived from an EMBL/GenBank/DDBJ whole genome shotgun (WGS) entry which is preliminary data.</text>
</comment>
<proteinExistence type="predicted"/>
<protein>
    <submittedName>
        <fullName evidence="2">Uncharacterized protein</fullName>
    </submittedName>
</protein>
<organism evidence="2 3">
    <name type="scientific">Triplophysa rosa</name>
    <name type="common">Cave loach</name>
    <dbReference type="NCBI Taxonomy" id="992332"/>
    <lineage>
        <taxon>Eukaryota</taxon>
        <taxon>Metazoa</taxon>
        <taxon>Chordata</taxon>
        <taxon>Craniata</taxon>
        <taxon>Vertebrata</taxon>
        <taxon>Euteleostomi</taxon>
        <taxon>Actinopterygii</taxon>
        <taxon>Neopterygii</taxon>
        <taxon>Teleostei</taxon>
        <taxon>Ostariophysi</taxon>
        <taxon>Cypriniformes</taxon>
        <taxon>Nemacheilidae</taxon>
        <taxon>Triplophysa</taxon>
    </lineage>
</organism>
<evidence type="ECO:0000313" key="2">
    <source>
        <dbReference type="EMBL" id="KAI7804052.1"/>
    </source>
</evidence>
<evidence type="ECO:0000256" key="1">
    <source>
        <dbReference type="SAM" id="MobiDB-lite"/>
    </source>
</evidence>